<dbReference type="PANTHER" id="PTHR30363">
    <property type="entry name" value="HTH-TYPE TRANSCRIPTIONAL REGULATOR SRLR-RELATED"/>
    <property type="match status" value="1"/>
</dbReference>
<proteinExistence type="predicted"/>
<dbReference type="PROSITE" id="PS51000">
    <property type="entry name" value="HTH_DEOR_2"/>
    <property type="match status" value="1"/>
</dbReference>
<evidence type="ECO:0000256" key="3">
    <source>
        <dbReference type="ARBA" id="ARBA00023163"/>
    </source>
</evidence>
<keyword evidence="2" id="KW-0238">DNA-binding</keyword>
<dbReference type="SMART" id="SM01134">
    <property type="entry name" value="DeoRC"/>
    <property type="match status" value="1"/>
</dbReference>
<dbReference type="SMART" id="SM00420">
    <property type="entry name" value="HTH_DEOR"/>
    <property type="match status" value="1"/>
</dbReference>
<evidence type="ECO:0000313" key="5">
    <source>
        <dbReference type="EMBL" id="GEP96415.1"/>
    </source>
</evidence>
<dbReference type="Pfam" id="PF08220">
    <property type="entry name" value="HTH_DeoR"/>
    <property type="match status" value="1"/>
</dbReference>
<dbReference type="SUPFAM" id="SSF100950">
    <property type="entry name" value="NagB/RpiA/CoA transferase-like"/>
    <property type="match status" value="1"/>
</dbReference>
<dbReference type="OrthoDB" id="9797223at2"/>
<organism evidence="5 6">
    <name type="scientific">Chitinophaga cymbidii</name>
    <dbReference type="NCBI Taxonomy" id="1096750"/>
    <lineage>
        <taxon>Bacteria</taxon>
        <taxon>Pseudomonadati</taxon>
        <taxon>Bacteroidota</taxon>
        <taxon>Chitinophagia</taxon>
        <taxon>Chitinophagales</taxon>
        <taxon>Chitinophagaceae</taxon>
        <taxon>Chitinophaga</taxon>
    </lineage>
</organism>
<dbReference type="GO" id="GO:0003700">
    <property type="term" value="F:DNA-binding transcription factor activity"/>
    <property type="evidence" value="ECO:0007669"/>
    <property type="project" value="InterPro"/>
</dbReference>
<accession>A0A512RL27</accession>
<dbReference type="AlphaFoldDB" id="A0A512RL27"/>
<dbReference type="EMBL" id="BKAU01000002">
    <property type="protein sequence ID" value="GEP96415.1"/>
    <property type="molecule type" value="Genomic_DNA"/>
</dbReference>
<dbReference type="InterPro" id="IPR036390">
    <property type="entry name" value="WH_DNA-bd_sf"/>
</dbReference>
<keyword evidence="1" id="KW-0805">Transcription regulation</keyword>
<comment type="caution">
    <text evidence="5">The sequence shown here is derived from an EMBL/GenBank/DDBJ whole genome shotgun (WGS) entry which is preliminary data.</text>
</comment>
<reference evidence="5 6" key="1">
    <citation type="submission" date="2019-07" db="EMBL/GenBank/DDBJ databases">
        <title>Whole genome shotgun sequence of Chitinophaga cymbidii NBRC 109752.</title>
        <authorList>
            <person name="Hosoyama A."/>
            <person name="Uohara A."/>
            <person name="Ohji S."/>
            <person name="Ichikawa N."/>
        </authorList>
    </citation>
    <scope>NUCLEOTIDE SEQUENCE [LARGE SCALE GENOMIC DNA]</scope>
    <source>
        <strain evidence="5 6">NBRC 109752</strain>
    </source>
</reference>
<gene>
    <name evidence="5" type="ORF">CCY01nite_26750</name>
</gene>
<keyword evidence="3" id="KW-0804">Transcription</keyword>
<dbReference type="InterPro" id="IPR014036">
    <property type="entry name" value="DeoR-like_C"/>
</dbReference>
<dbReference type="InterPro" id="IPR036388">
    <property type="entry name" value="WH-like_DNA-bd_sf"/>
</dbReference>
<dbReference type="InterPro" id="IPR018356">
    <property type="entry name" value="Tscrpt_reg_HTH_DeoR_CS"/>
</dbReference>
<protein>
    <submittedName>
        <fullName evidence="5">DeoR family transcriptional regulator</fullName>
    </submittedName>
</protein>
<dbReference type="InterPro" id="IPR050313">
    <property type="entry name" value="Carb_Metab_HTH_regulators"/>
</dbReference>
<keyword evidence="6" id="KW-1185">Reference proteome</keyword>
<dbReference type="PANTHER" id="PTHR30363:SF44">
    <property type="entry name" value="AGA OPERON TRANSCRIPTIONAL REPRESSOR-RELATED"/>
    <property type="match status" value="1"/>
</dbReference>
<dbReference type="Gene3D" id="3.40.50.1360">
    <property type="match status" value="1"/>
</dbReference>
<evidence type="ECO:0000256" key="1">
    <source>
        <dbReference type="ARBA" id="ARBA00023015"/>
    </source>
</evidence>
<dbReference type="Proteomes" id="UP000321436">
    <property type="component" value="Unassembled WGS sequence"/>
</dbReference>
<feature type="domain" description="HTH deoR-type" evidence="4">
    <location>
        <begin position="4"/>
        <end position="59"/>
    </location>
</feature>
<evidence type="ECO:0000256" key="2">
    <source>
        <dbReference type="ARBA" id="ARBA00023125"/>
    </source>
</evidence>
<dbReference type="SUPFAM" id="SSF46785">
    <property type="entry name" value="Winged helix' DNA-binding domain"/>
    <property type="match status" value="1"/>
</dbReference>
<dbReference type="InterPro" id="IPR037171">
    <property type="entry name" value="NagB/RpiA_transferase-like"/>
</dbReference>
<dbReference type="InterPro" id="IPR001034">
    <property type="entry name" value="DeoR_HTH"/>
</dbReference>
<name>A0A512RL27_9BACT</name>
<dbReference type="GO" id="GO:0003677">
    <property type="term" value="F:DNA binding"/>
    <property type="evidence" value="ECO:0007669"/>
    <property type="project" value="UniProtKB-KW"/>
</dbReference>
<dbReference type="Pfam" id="PF00455">
    <property type="entry name" value="DeoRC"/>
    <property type="match status" value="1"/>
</dbReference>
<dbReference type="PROSITE" id="PS00894">
    <property type="entry name" value="HTH_DEOR_1"/>
    <property type="match status" value="1"/>
</dbReference>
<dbReference type="RefSeq" id="WP_146862408.1">
    <property type="nucleotide sequence ID" value="NZ_BKAU01000002.1"/>
</dbReference>
<evidence type="ECO:0000313" key="6">
    <source>
        <dbReference type="Proteomes" id="UP000321436"/>
    </source>
</evidence>
<sequence>MKTITQRHEFILKKLKQKGKVSIPELVKDMRVSGVTVRKDLKLLEEKNLLFRIRGGVSITSPYTVERPINQKERIRSEEKKKIARAALRLIGQNDSVIIGSGTTVFELARCLSPQKRITVITPALKVSLELCNRANVEILQLGGLIHRNSSSSSGDLTEMVLDGLSCGLLFLGADGIDAKHGLSITNMSEASLNRKMMSVSQTVAVLADSSKFGRRGVGRICHLGEVDYIITDAGVDPGMVKEIEQSGVQVIIAD</sequence>
<dbReference type="Gene3D" id="1.10.10.10">
    <property type="entry name" value="Winged helix-like DNA-binding domain superfamily/Winged helix DNA-binding domain"/>
    <property type="match status" value="1"/>
</dbReference>
<evidence type="ECO:0000259" key="4">
    <source>
        <dbReference type="PROSITE" id="PS51000"/>
    </source>
</evidence>